<feature type="compositionally biased region" description="Polar residues" evidence="1">
    <location>
        <begin position="157"/>
        <end position="168"/>
    </location>
</feature>
<evidence type="ECO:0000313" key="4">
    <source>
        <dbReference type="Proteomes" id="UP000663891"/>
    </source>
</evidence>
<protein>
    <submittedName>
        <fullName evidence="2">Uncharacterized protein</fullName>
    </submittedName>
</protein>
<dbReference type="EMBL" id="CAJOAY010000109">
    <property type="protein sequence ID" value="CAF3540901.1"/>
    <property type="molecule type" value="Genomic_DNA"/>
</dbReference>
<dbReference type="AlphaFoldDB" id="A0A813Y5M3"/>
<comment type="caution">
    <text evidence="2">The sequence shown here is derived from an EMBL/GenBank/DDBJ whole genome shotgun (WGS) entry which is preliminary data.</text>
</comment>
<evidence type="ECO:0000313" key="3">
    <source>
        <dbReference type="EMBL" id="CAF3540901.1"/>
    </source>
</evidence>
<feature type="region of interest" description="Disordered" evidence="1">
    <location>
        <begin position="80"/>
        <end position="117"/>
    </location>
</feature>
<feature type="region of interest" description="Disordered" evidence="1">
    <location>
        <begin position="242"/>
        <end position="305"/>
    </location>
</feature>
<evidence type="ECO:0000256" key="1">
    <source>
        <dbReference type="SAM" id="MobiDB-lite"/>
    </source>
</evidence>
<dbReference type="OrthoDB" id="10033447at2759"/>
<gene>
    <name evidence="3" type="ORF">OKA104_LOCUS3591</name>
    <name evidence="2" type="ORF">VCS650_LOCUS8155</name>
</gene>
<feature type="region of interest" description="Disordered" evidence="1">
    <location>
        <begin position="131"/>
        <end position="171"/>
    </location>
</feature>
<name>A0A813Y5M3_9BILA</name>
<evidence type="ECO:0000313" key="2">
    <source>
        <dbReference type="EMBL" id="CAF0879310.1"/>
    </source>
</evidence>
<organism evidence="2 4">
    <name type="scientific">Adineta steineri</name>
    <dbReference type="NCBI Taxonomy" id="433720"/>
    <lineage>
        <taxon>Eukaryota</taxon>
        <taxon>Metazoa</taxon>
        <taxon>Spiralia</taxon>
        <taxon>Gnathifera</taxon>
        <taxon>Rotifera</taxon>
        <taxon>Eurotatoria</taxon>
        <taxon>Bdelloidea</taxon>
        <taxon>Adinetida</taxon>
        <taxon>Adinetidae</taxon>
        <taxon>Adineta</taxon>
    </lineage>
</organism>
<dbReference type="Proteomes" id="UP000663891">
    <property type="component" value="Unassembled WGS sequence"/>
</dbReference>
<accession>A0A813Y5M3</accession>
<reference evidence="2" key="1">
    <citation type="submission" date="2021-02" db="EMBL/GenBank/DDBJ databases">
        <authorList>
            <person name="Nowell W R."/>
        </authorList>
    </citation>
    <scope>NUCLEOTIDE SEQUENCE</scope>
</reference>
<dbReference type="EMBL" id="CAJNON010000054">
    <property type="protein sequence ID" value="CAF0879310.1"/>
    <property type="molecule type" value="Genomic_DNA"/>
</dbReference>
<feature type="compositionally biased region" description="Polar residues" evidence="1">
    <location>
        <begin position="88"/>
        <end position="117"/>
    </location>
</feature>
<dbReference type="Proteomes" id="UP000663881">
    <property type="component" value="Unassembled WGS sequence"/>
</dbReference>
<sequence>MPPVKDEKPPVRPLNTSAQIQQIFTEVQLQLPSVNFDNDDDDDSNNNEEILESTIPENTDDLLESLSNTNTNSFLTLHPRIETPQQPPSVESQMRLSPNPLDNSLQNQNSPPKSSFLSMDLFNTIDFDKLPSLISNNDRSQHSTGTRSFHRPRPMNNHPTTTEQQTNVKNRDDRQILERLTQQANKFNINQRSHSTQERDSFRDIESALYAASQDRHGKRIGIPESERKTIYIDLRNANVQQQEKLQDEQQSTNPINPSSSQQIQSSESESDDDDDDDDDRNDGMLWFEKRQQAKTQQQPNSTKQ</sequence>
<feature type="compositionally biased region" description="Polar residues" evidence="1">
    <location>
        <begin position="294"/>
        <end position="305"/>
    </location>
</feature>
<feature type="compositionally biased region" description="Low complexity" evidence="1">
    <location>
        <begin position="259"/>
        <end position="268"/>
    </location>
</feature>
<feature type="region of interest" description="Disordered" evidence="1">
    <location>
        <begin position="183"/>
        <end position="202"/>
    </location>
</feature>
<feature type="compositionally biased region" description="Acidic residues" evidence="1">
    <location>
        <begin position="269"/>
        <end position="281"/>
    </location>
</feature>
<feature type="compositionally biased region" description="Polar residues" evidence="1">
    <location>
        <begin position="133"/>
        <end position="147"/>
    </location>
</feature>
<proteinExistence type="predicted"/>
<feature type="compositionally biased region" description="Polar residues" evidence="1">
    <location>
        <begin position="183"/>
        <end position="194"/>
    </location>
</feature>